<dbReference type="GO" id="GO:0006629">
    <property type="term" value="P:lipid metabolic process"/>
    <property type="evidence" value="ECO:0007669"/>
    <property type="project" value="InterPro"/>
</dbReference>
<protein>
    <submittedName>
        <fullName evidence="2">Glycerophosphodiester phosphodiesterase</fullName>
    </submittedName>
</protein>
<feature type="domain" description="GP-PDE" evidence="1">
    <location>
        <begin position="169"/>
        <end position="409"/>
    </location>
</feature>
<dbReference type="Gene3D" id="3.20.20.190">
    <property type="entry name" value="Phosphatidylinositol (PI) phosphodiesterase"/>
    <property type="match status" value="1"/>
</dbReference>
<comment type="caution">
    <text evidence="2">The sequence shown here is derived from an EMBL/GenBank/DDBJ whole genome shotgun (WGS) entry which is preliminary data.</text>
</comment>
<sequence>MIPLLLLLGGAATAYIVYRARHVRNPRRRWRRFRAPGTAPLDGAACRRLEGVYRVTAGQDFVGGTMVLRWSYTVERGKLLHHLSFFSERDGTYFVCAGRSQGPHILLSGYWRKLTAAAAGTVRLEGLELPPHLDDGNLQLAGSCGTGNRRPRRLLQLERVAPLPQLPPFHIIAHRGGARNVDFLPVAENSLPMLLMAAQLGATGVEIDIRWTSDDVPVLAHDSFLAFDSVRTPFFAGFIRQQTLAELRRIRLRKGGRVPTLREALETVVYCTPLELVWLDIKEPHPLDEVVALQQEYQQRAAAIGRRVEILIGIAAKETREQFEQLPDYRQIPSLCELDPEAVRALGSVVWAPQYTGGPQPEAVAEMQQEGHRVFVWSLDHPMMIRFYMDQSPLDGLVSNAAPVVAHWWWTSAIGNREPSVVNRES</sequence>
<accession>A0A4R1B693</accession>
<dbReference type="EMBL" id="SJZI01000047">
    <property type="protein sequence ID" value="TCJ13160.1"/>
    <property type="molecule type" value="Genomic_DNA"/>
</dbReference>
<dbReference type="OrthoDB" id="384721at2"/>
<dbReference type="PANTHER" id="PTHR46211">
    <property type="entry name" value="GLYCEROPHOSPHORYL DIESTER PHOSPHODIESTERASE"/>
    <property type="match status" value="1"/>
</dbReference>
<organism evidence="2 3">
    <name type="scientific">Flaviaesturariibacter flavus</name>
    <dbReference type="NCBI Taxonomy" id="2502780"/>
    <lineage>
        <taxon>Bacteria</taxon>
        <taxon>Pseudomonadati</taxon>
        <taxon>Bacteroidota</taxon>
        <taxon>Chitinophagia</taxon>
        <taxon>Chitinophagales</taxon>
        <taxon>Chitinophagaceae</taxon>
        <taxon>Flaviaestuariibacter</taxon>
    </lineage>
</organism>
<dbReference type="InterPro" id="IPR017946">
    <property type="entry name" value="PLC-like_Pdiesterase_TIM-brl"/>
</dbReference>
<gene>
    <name evidence="2" type="ORF">EPD60_13925</name>
</gene>
<dbReference type="PROSITE" id="PS51704">
    <property type="entry name" value="GP_PDE"/>
    <property type="match status" value="1"/>
</dbReference>
<dbReference type="SUPFAM" id="SSF51695">
    <property type="entry name" value="PLC-like phosphodiesterases"/>
    <property type="match status" value="1"/>
</dbReference>
<dbReference type="GO" id="GO:0008081">
    <property type="term" value="F:phosphoric diester hydrolase activity"/>
    <property type="evidence" value="ECO:0007669"/>
    <property type="project" value="InterPro"/>
</dbReference>
<dbReference type="Pfam" id="PF03009">
    <property type="entry name" value="GDPD"/>
    <property type="match status" value="1"/>
</dbReference>
<dbReference type="RefSeq" id="WP_131450133.1">
    <property type="nucleotide sequence ID" value="NZ_SJZI01000047.1"/>
</dbReference>
<dbReference type="PANTHER" id="PTHR46211:SF1">
    <property type="entry name" value="GLYCEROPHOSPHODIESTER PHOSPHODIESTERASE, CYTOPLASMIC"/>
    <property type="match status" value="1"/>
</dbReference>
<dbReference type="Proteomes" id="UP000295334">
    <property type="component" value="Unassembled WGS sequence"/>
</dbReference>
<keyword evidence="3" id="KW-1185">Reference proteome</keyword>
<evidence type="ECO:0000313" key="2">
    <source>
        <dbReference type="EMBL" id="TCJ13160.1"/>
    </source>
</evidence>
<proteinExistence type="predicted"/>
<evidence type="ECO:0000313" key="3">
    <source>
        <dbReference type="Proteomes" id="UP000295334"/>
    </source>
</evidence>
<dbReference type="InterPro" id="IPR030395">
    <property type="entry name" value="GP_PDE_dom"/>
</dbReference>
<reference evidence="2 3" key="1">
    <citation type="submission" date="2019-03" db="EMBL/GenBank/DDBJ databases">
        <authorList>
            <person name="Kim M.K.M."/>
        </authorList>
    </citation>
    <scope>NUCLEOTIDE SEQUENCE [LARGE SCALE GENOMIC DNA]</scope>
    <source>
        <strain evidence="2 3">17J68-12</strain>
    </source>
</reference>
<name>A0A4R1B693_9BACT</name>
<dbReference type="AlphaFoldDB" id="A0A4R1B693"/>
<evidence type="ECO:0000259" key="1">
    <source>
        <dbReference type="PROSITE" id="PS51704"/>
    </source>
</evidence>